<dbReference type="AlphaFoldDB" id="A0A5B7D7D4"/>
<name>A0A5B7D7D4_PORTR</name>
<sequence length="103" mass="11764">MFSELTAGFDKKFTTRPEPVLLDLTGSSEASEAKTPKQNKLQPWMVLMDNAINLKKNLLHKVVKDHYNRSLTFIRLLIWELKNSSSWDDTSTNLGYCFVGLVS</sequence>
<evidence type="ECO:0000313" key="1">
    <source>
        <dbReference type="EMBL" id="MPC17211.1"/>
    </source>
</evidence>
<keyword evidence="2" id="KW-1185">Reference proteome</keyword>
<protein>
    <submittedName>
        <fullName evidence="1">Uncharacterized protein</fullName>
    </submittedName>
</protein>
<evidence type="ECO:0000313" key="2">
    <source>
        <dbReference type="Proteomes" id="UP000324222"/>
    </source>
</evidence>
<comment type="caution">
    <text evidence="1">The sequence shown here is derived from an EMBL/GenBank/DDBJ whole genome shotgun (WGS) entry which is preliminary data.</text>
</comment>
<gene>
    <name evidence="1" type="ORF">E2C01_010061</name>
</gene>
<accession>A0A5B7D7D4</accession>
<dbReference type="Proteomes" id="UP000324222">
    <property type="component" value="Unassembled WGS sequence"/>
</dbReference>
<organism evidence="1 2">
    <name type="scientific">Portunus trituberculatus</name>
    <name type="common">Swimming crab</name>
    <name type="synonym">Neptunus trituberculatus</name>
    <dbReference type="NCBI Taxonomy" id="210409"/>
    <lineage>
        <taxon>Eukaryota</taxon>
        <taxon>Metazoa</taxon>
        <taxon>Ecdysozoa</taxon>
        <taxon>Arthropoda</taxon>
        <taxon>Crustacea</taxon>
        <taxon>Multicrustacea</taxon>
        <taxon>Malacostraca</taxon>
        <taxon>Eumalacostraca</taxon>
        <taxon>Eucarida</taxon>
        <taxon>Decapoda</taxon>
        <taxon>Pleocyemata</taxon>
        <taxon>Brachyura</taxon>
        <taxon>Eubrachyura</taxon>
        <taxon>Portunoidea</taxon>
        <taxon>Portunidae</taxon>
        <taxon>Portuninae</taxon>
        <taxon>Portunus</taxon>
    </lineage>
</organism>
<dbReference type="EMBL" id="VSRR010000569">
    <property type="protein sequence ID" value="MPC17211.1"/>
    <property type="molecule type" value="Genomic_DNA"/>
</dbReference>
<proteinExistence type="predicted"/>
<reference evidence="1 2" key="1">
    <citation type="submission" date="2019-05" db="EMBL/GenBank/DDBJ databases">
        <title>Another draft genome of Portunus trituberculatus and its Hox gene families provides insights of decapod evolution.</title>
        <authorList>
            <person name="Jeong J.-H."/>
            <person name="Song I."/>
            <person name="Kim S."/>
            <person name="Choi T."/>
            <person name="Kim D."/>
            <person name="Ryu S."/>
            <person name="Kim W."/>
        </authorList>
    </citation>
    <scope>NUCLEOTIDE SEQUENCE [LARGE SCALE GENOMIC DNA]</scope>
    <source>
        <tissue evidence="1">Muscle</tissue>
    </source>
</reference>